<dbReference type="AlphaFoldDB" id="A0A916ZPV6"/>
<feature type="signal peptide" evidence="1">
    <location>
        <begin position="1"/>
        <end position="23"/>
    </location>
</feature>
<dbReference type="Proteomes" id="UP000599688">
    <property type="component" value="Unassembled WGS sequence"/>
</dbReference>
<evidence type="ECO:0000313" key="2">
    <source>
        <dbReference type="EMBL" id="GGE05601.1"/>
    </source>
</evidence>
<evidence type="ECO:0000256" key="1">
    <source>
        <dbReference type="SAM" id="SignalP"/>
    </source>
</evidence>
<evidence type="ECO:0000313" key="3">
    <source>
        <dbReference type="Proteomes" id="UP000599688"/>
    </source>
</evidence>
<reference evidence="2 3" key="1">
    <citation type="journal article" date="2014" name="Int. J. Syst. Evol. Microbiol.">
        <title>Complete genome sequence of Corynebacterium casei LMG S-19264T (=DSM 44701T), isolated from a smear-ripened cheese.</title>
        <authorList>
            <consortium name="US DOE Joint Genome Institute (JGI-PGF)"/>
            <person name="Walter F."/>
            <person name="Albersmeier A."/>
            <person name="Kalinowski J."/>
            <person name="Ruckert C."/>
        </authorList>
    </citation>
    <scope>NUCLEOTIDE SEQUENCE [LARGE SCALE GENOMIC DNA]</scope>
    <source>
        <strain evidence="2 3">CGMCC 1.12925</strain>
    </source>
</reference>
<protein>
    <recommendedName>
        <fullName evidence="4">DUF4382 domain-containing protein</fullName>
    </recommendedName>
</protein>
<feature type="chain" id="PRO_5037709490" description="DUF4382 domain-containing protein" evidence="1">
    <location>
        <begin position="24"/>
        <end position="244"/>
    </location>
</feature>
<comment type="caution">
    <text evidence="2">The sequence shown here is derived from an EMBL/GenBank/DDBJ whole genome shotgun (WGS) entry which is preliminary data.</text>
</comment>
<organism evidence="2 3">
    <name type="scientific">Psychroflexus salis</name>
    <dbReference type="NCBI Taxonomy" id="1526574"/>
    <lineage>
        <taxon>Bacteria</taxon>
        <taxon>Pseudomonadati</taxon>
        <taxon>Bacteroidota</taxon>
        <taxon>Flavobacteriia</taxon>
        <taxon>Flavobacteriales</taxon>
        <taxon>Flavobacteriaceae</taxon>
        <taxon>Psychroflexus</taxon>
    </lineage>
</organism>
<gene>
    <name evidence="2" type="ORF">GCM10010831_04100</name>
</gene>
<dbReference type="PROSITE" id="PS51257">
    <property type="entry name" value="PROKAR_LIPOPROTEIN"/>
    <property type="match status" value="1"/>
</dbReference>
<keyword evidence="3" id="KW-1185">Reference proteome</keyword>
<sequence>MIMKRIKQILVILGVVAFVSSCSQDEITAKGYVTFDVNNTNIQVSADGTGSATVNIYSSNNVSGDLMLDVNVVAEGTNIDESNYQLAPTAMIPAGTNKGEFEISFNGLDLSSNPQITLSFGESVNGLTFSEPTTFTVVEECPGTEGFILITFDDYSEETSWEIYQQGSNTPLFSNSYGAGLDGTNESICFTEPGEYLFIIYDAFGDGICCDFGEGSFQLILGDGTLAADGGNFGDSESFEFTVQ</sequence>
<keyword evidence="1" id="KW-0732">Signal</keyword>
<accession>A0A916ZPV6</accession>
<dbReference type="EMBL" id="BMGL01000002">
    <property type="protein sequence ID" value="GGE05601.1"/>
    <property type="molecule type" value="Genomic_DNA"/>
</dbReference>
<evidence type="ECO:0008006" key="4">
    <source>
        <dbReference type="Google" id="ProtNLM"/>
    </source>
</evidence>
<proteinExistence type="predicted"/>
<name>A0A916ZPV6_9FLAO</name>